<keyword evidence="12" id="KW-1185">Reference proteome</keyword>
<keyword evidence="11" id="KW-0449">Lipoprotein</keyword>
<keyword evidence="5 9" id="KW-0812">Transmembrane</keyword>
<keyword evidence="8 9" id="KW-0012">Acyltransferase</keyword>
<comment type="caution">
    <text evidence="11">The sequence shown here is derived from an EMBL/GenBank/DDBJ whole genome shotgun (WGS) entry which is preliminary data.</text>
</comment>
<evidence type="ECO:0000256" key="9">
    <source>
        <dbReference type="HAMAP-Rule" id="MF_01148"/>
    </source>
</evidence>
<comment type="pathway">
    <text evidence="9">Protein modification; lipoprotein biosynthesis (N-acyl transfer).</text>
</comment>
<evidence type="ECO:0000313" key="11">
    <source>
        <dbReference type="EMBL" id="ODC02620.1"/>
    </source>
</evidence>
<dbReference type="InterPro" id="IPR003010">
    <property type="entry name" value="C-N_Hydrolase"/>
</dbReference>
<evidence type="ECO:0000256" key="4">
    <source>
        <dbReference type="ARBA" id="ARBA00022679"/>
    </source>
</evidence>
<keyword evidence="3 9" id="KW-1003">Cell membrane</keyword>
<comment type="catalytic activity">
    <reaction evidence="9">
        <text>N-terminal S-1,2-diacyl-sn-glyceryl-L-cysteinyl-[lipoprotein] + a glycerophospholipid = N-acyl-S-1,2-diacyl-sn-glyceryl-L-cysteinyl-[lipoprotein] + a 2-acyl-sn-glycero-3-phospholipid + H(+)</text>
        <dbReference type="Rhea" id="RHEA:48228"/>
        <dbReference type="Rhea" id="RHEA-COMP:14681"/>
        <dbReference type="Rhea" id="RHEA-COMP:14684"/>
        <dbReference type="ChEBI" id="CHEBI:15378"/>
        <dbReference type="ChEBI" id="CHEBI:136912"/>
        <dbReference type="ChEBI" id="CHEBI:140656"/>
        <dbReference type="ChEBI" id="CHEBI:140657"/>
        <dbReference type="ChEBI" id="CHEBI:140660"/>
        <dbReference type="EC" id="2.3.1.269"/>
    </reaction>
</comment>
<comment type="subcellular location">
    <subcellularLocation>
        <location evidence="1 9">Cell membrane</location>
        <topology evidence="1 9">Multi-pass membrane protein</topology>
    </subcellularLocation>
</comment>
<keyword evidence="7 9" id="KW-0472">Membrane</keyword>
<feature type="transmembrane region" description="Helical" evidence="9">
    <location>
        <begin position="92"/>
        <end position="115"/>
    </location>
</feature>
<dbReference type="RefSeq" id="WP_068997005.1">
    <property type="nucleotide sequence ID" value="NZ_MDTQ01000001.1"/>
</dbReference>
<dbReference type="UniPathway" id="UPA00666"/>
<dbReference type="GO" id="GO:0016410">
    <property type="term" value="F:N-acyltransferase activity"/>
    <property type="evidence" value="ECO:0007669"/>
    <property type="project" value="UniProtKB-UniRule"/>
</dbReference>
<evidence type="ECO:0000256" key="6">
    <source>
        <dbReference type="ARBA" id="ARBA00022989"/>
    </source>
</evidence>
<evidence type="ECO:0000256" key="2">
    <source>
        <dbReference type="ARBA" id="ARBA00010065"/>
    </source>
</evidence>
<dbReference type="Pfam" id="PF00795">
    <property type="entry name" value="CN_hydrolase"/>
    <property type="match status" value="1"/>
</dbReference>
<proteinExistence type="inferred from homology"/>
<evidence type="ECO:0000313" key="12">
    <source>
        <dbReference type="Proteomes" id="UP000094291"/>
    </source>
</evidence>
<dbReference type="GO" id="GO:0042158">
    <property type="term" value="P:lipoprotein biosynthetic process"/>
    <property type="evidence" value="ECO:0007669"/>
    <property type="project" value="UniProtKB-UniRule"/>
</dbReference>
<feature type="transmembrane region" description="Helical" evidence="9">
    <location>
        <begin position="65"/>
        <end position="86"/>
    </location>
</feature>
<sequence length="536" mass="59873">MKLARLQGALSGPQLPGHLVALFAGAFIPLATAPMDVWPLAFIAPALWLFTLNSVTPGLAALRGWIFGMGLFGTGASWVQVSIYQFGGASEALSIVLTLLFVAGLSLFTALHGWLWRRWLKQAPILLTFPALWVLMEAFRGWFLTGFPWLYLGTTQTDTWLANLAPVIGVNGVSGVIVLMSLLIARTIWLSFPTLEIRLPMGYRLTDLLPRPKRWIPPTAFIGILLAIVAIGQIQWTHPVGQPLTIGLVQPDIPQEEKWDRRYLRDIVNRYWDLSRSIKPVDVLIWPETALPLEEHQAYSVMAEALKQQAPHTTLITGTVSQSSTEGTTRRFRNTVITANYDQKLNIQGHYFKNKLVPFGEYVPLESMLRGLIRFFDLPMSSFIPGPADQPLLAVDNTLMAPLICYEVAYSGYAARQAQGAQWLLTVSNDSWFGRSAGPLQHFQIARFRALEAAKPLVRVTNNGMTAVINPEGQVDMALPRFEAKVRKTLLQPYQGMTPYSRWGAYPVYLISALLILWGWRQRLRATLAPAEDKAN</sequence>
<dbReference type="STRING" id="197479.BFW38_02725"/>
<gene>
    <name evidence="9" type="primary">lnt</name>
    <name evidence="11" type="ORF">BFW38_02725</name>
</gene>
<dbReference type="EMBL" id="MDTQ01000001">
    <property type="protein sequence ID" value="ODC02620.1"/>
    <property type="molecule type" value="Genomic_DNA"/>
</dbReference>
<feature type="transmembrane region" description="Helical" evidence="9">
    <location>
        <begin position="503"/>
        <end position="520"/>
    </location>
</feature>
<keyword evidence="4 9" id="KW-0808">Transferase</keyword>
<name>A0A1E2V6I1_9GAMM</name>
<evidence type="ECO:0000256" key="8">
    <source>
        <dbReference type="ARBA" id="ARBA00023315"/>
    </source>
</evidence>
<accession>A0A1E2V6I1</accession>
<dbReference type="Gene3D" id="3.60.110.10">
    <property type="entry name" value="Carbon-nitrogen hydrolase"/>
    <property type="match status" value="1"/>
</dbReference>
<dbReference type="Pfam" id="PF20154">
    <property type="entry name" value="LNT_N"/>
    <property type="match status" value="1"/>
</dbReference>
<dbReference type="HAMAP" id="MF_01148">
    <property type="entry name" value="Lnt"/>
    <property type="match status" value="1"/>
</dbReference>
<dbReference type="InterPro" id="IPR045378">
    <property type="entry name" value="LNT_N"/>
</dbReference>
<dbReference type="PROSITE" id="PS50263">
    <property type="entry name" value="CN_HYDROLASE"/>
    <property type="match status" value="1"/>
</dbReference>
<dbReference type="InterPro" id="IPR036526">
    <property type="entry name" value="C-N_Hydrolase_sf"/>
</dbReference>
<keyword evidence="6 9" id="KW-1133">Transmembrane helix</keyword>
<dbReference type="NCBIfam" id="TIGR00546">
    <property type="entry name" value="lnt"/>
    <property type="match status" value="1"/>
</dbReference>
<organism evidence="11 12">
    <name type="scientific">Terasakiispira papahanaumokuakeensis</name>
    <dbReference type="NCBI Taxonomy" id="197479"/>
    <lineage>
        <taxon>Bacteria</taxon>
        <taxon>Pseudomonadati</taxon>
        <taxon>Pseudomonadota</taxon>
        <taxon>Gammaproteobacteria</taxon>
        <taxon>Oceanospirillales</taxon>
        <taxon>Terasakiispira</taxon>
    </lineage>
</organism>
<evidence type="ECO:0000256" key="5">
    <source>
        <dbReference type="ARBA" id="ARBA00022692"/>
    </source>
</evidence>
<dbReference type="OrthoDB" id="9804277at2"/>
<dbReference type="CDD" id="cd07571">
    <property type="entry name" value="ALP_N-acyl_transferase"/>
    <property type="match status" value="1"/>
</dbReference>
<protein>
    <recommendedName>
        <fullName evidence="9">Apolipoprotein N-acyltransferase</fullName>
        <shortName evidence="9">ALP N-acyltransferase</shortName>
        <ecNumber evidence="9">2.3.1.269</ecNumber>
    </recommendedName>
</protein>
<feature type="transmembrane region" description="Helical" evidence="9">
    <location>
        <begin position="127"/>
        <end position="152"/>
    </location>
</feature>
<dbReference type="Proteomes" id="UP000094291">
    <property type="component" value="Unassembled WGS sequence"/>
</dbReference>
<reference evidence="11 12" key="1">
    <citation type="submission" date="2016-08" db="EMBL/GenBank/DDBJ databases">
        <authorList>
            <person name="Seilhamer J.J."/>
        </authorList>
    </citation>
    <scope>NUCLEOTIDE SEQUENCE [LARGE SCALE GENOMIC DNA]</scope>
    <source>
        <strain evidence="11 12">PH27A</strain>
    </source>
</reference>
<dbReference type="PANTHER" id="PTHR38686:SF1">
    <property type="entry name" value="APOLIPOPROTEIN N-ACYLTRANSFERASE"/>
    <property type="match status" value="1"/>
</dbReference>
<dbReference type="AlphaFoldDB" id="A0A1E2V6I1"/>
<evidence type="ECO:0000259" key="10">
    <source>
        <dbReference type="PROSITE" id="PS50263"/>
    </source>
</evidence>
<evidence type="ECO:0000256" key="3">
    <source>
        <dbReference type="ARBA" id="ARBA00022475"/>
    </source>
</evidence>
<comment type="function">
    <text evidence="9">Catalyzes the phospholipid dependent N-acylation of the N-terminal cysteine of apolipoprotein, the last step in lipoprotein maturation.</text>
</comment>
<feature type="transmembrane region" description="Helical" evidence="9">
    <location>
        <begin position="215"/>
        <end position="236"/>
    </location>
</feature>
<dbReference type="InterPro" id="IPR004563">
    <property type="entry name" value="Apolipo_AcylTrfase"/>
</dbReference>
<evidence type="ECO:0000256" key="1">
    <source>
        <dbReference type="ARBA" id="ARBA00004651"/>
    </source>
</evidence>
<feature type="transmembrane region" description="Helical" evidence="9">
    <location>
        <begin position="12"/>
        <end position="31"/>
    </location>
</feature>
<evidence type="ECO:0000256" key="7">
    <source>
        <dbReference type="ARBA" id="ARBA00023136"/>
    </source>
</evidence>
<comment type="similarity">
    <text evidence="2 9">Belongs to the CN hydrolase family. Apolipoprotein N-acyltransferase subfamily.</text>
</comment>
<feature type="domain" description="CN hydrolase" evidence="10">
    <location>
        <begin position="249"/>
        <end position="493"/>
    </location>
</feature>
<dbReference type="SUPFAM" id="SSF56317">
    <property type="entry name" value="Carbon-nitrogen hydrolase"/>
    <property type="match status" value="1"/>
</dbReference>
<dbReference type="GO" id="GO:0005886">
    <property type="term" value="C:plasma membrane"/>
    <property type="evidence" value="ECO:0007669"/>
    <property type="project" value="UniProtKB-SubCell"/>
</dbReference>
<dbReference type="PANTHER" id="PTHR38686">
    <property type="entry name" value="APOLIPOPROTEIN N-ACYLTRANSFERASE"/>
    <property type="match status" value="1"/>
</dbReference>
<dbReference type="EC" id="2.3.1.269" evidence="9"/>